<dbReference type="Pfam" id="PF17749">
    <property type="entry name" value="MIP-T3_C"/>
    <property type="match status" value="1"/>
</dbReference>
<gene>
    <name evidence="13" type="ORF">KFL_002860130</name>
</gene>
<dbReference type="GO" id="GO:0008017">
    <property type="term" value="F:microtubule binding"/>
    <property type="evidence" value="ECO:0007669"/>
    <property type="project" value="InterPro"/>
</dbReference>
<reference evidence="13 14" key="1">
    <citation type="journal article" date="2014" name="Nat. Commun.">
        <title>Klebsormidium flaccidum genome reveals primary factors for plant terrestrial adaptation.</title>
        <authorList>
            <person name="Hori K."/>
            <person name="Maruyama F."/>
            <person name="Fujisawa T."/>
            <person name="Togashi T."/>
            <person name="Yamamoto N."/>
            <person name="Seo M."/>
            <person name="Sato S."/>
            <person name="Yamada T."/>
            <person name="Mori H."/>
            <person name="Tajima N."/>
            <person name="Moriyama T."/>
            <person name="Ikeuchi M."/>
            <person name="Watanabe M."/>
            <person name="Wada H."/>
            <person name="Kobayashi K."/>
            <person name="Saito M."/>
            <person name="Masuda T."/>
            <person name="Sasaki-Sekimoto Y."/>
            <person name="Mashiguchi K."/>
            <person name="Awai K."/>
            <person name="Shimojima M."/>
            <person name="Masuda S."/>
            <person name="Iwai M."/>
            <person name="Nobusawa T."/>
            <person name="Narise T."/>
            <person name="Kondo S."/>
            <person name="Saito H."/>
            <person name="Sato R."/>
            <person name="Murakawa M."/>
            <person name="Ihara Y."/>
            <person name="Oshima-Yamada Y."/>
            <person name="Ohtaka K."/>
            <person name="Satoh M."/>
            <person name="Sonobe K."/>
            <person name="Ishii M."/>
            <person name="Ohtani R."/>
            <person name="Kanamori-Sato M."/>
            <person name="Honoki R."/>
            <person name="Miyazaki D."/>
            <person name="Mochizuki H."/>
            <person name="Umetsu J."/>
            <person name="Higashi K."/>
            <person name="Shibata D."/>
            <person name="Kamiya Y."/>
            <person name="Sato N."/>
            <person name="Nakamura Y."/>
            <person name="Tabata S."/>
            <person name="Ida S."/>
            <person name="Kurokawa K."/>
            <person name="Ohta H."/>
        </authorList>
    </citation>
    <scope>NUCLEOTIDE SEQUENCE [LARGE SCALE GENOMIC DNA]</scope>
    <source>
        <strain evidence="13 14">NIES-2285</strain>
    </source>
</reference>
<dbReference type="GO" id="GO:0060271">
    <property type="term" value="P:cilium assembly"/>
    <property type="evidence" value="ECO:0000318"/>
    <property type="project" value="GO_Central"/>
</dbReference>
<proteinExistence type="inferred from homology"/>
<dbReference type="InterPro" id="IPR018799">
    <property type="entry name" value="TRAF3IP1"/>
</dbReference>
<dbReference type="GO" id="GO:0048513">
    <property type="term" value="P:animal organ development"/>
    <property type="evidence" value="ECO:0007669"/>
    <property type="project" value="UniProtKB-ARBA"/>
</dbReference>
<dbReference type="InterPro" id="IPR040468">
    <property type="entry name" value="TRAF3IP1_N"/>
</dbReference>
<dbReference type="EMBL" id="DF237235">
    <property type="protein sequence ID" value="GAQ86389.1"/>
    <property type="molecule type" value="Genomic_DNA"/>
</dbReference>
<dbReference type="GO" id="GO:0048731">
    <property type="term" value="P:system development"/>
    <property type="evidence" value="ECO:0007669"/>
    <property type="project" value="UniProtKB-ARBA"/>
</dbReference>
<name>A0A1Y1IAD1_KLENI</name>
<feature type="compositionally biased region" description="Low complexity" evidence="10">
    <location>
        <begin position="258"/>
        <end position="270"/>
    </location>
</feature>
<feature type="region of interest" description="Disordered" evidence="10">
    <location>
        <begin position="136"/>
        <end position="415"/>
    </location>
</feature>
<dbReference type="GO" id="GO:0036064">
    <property type="term" value="C:ciliary basal body"/>
    <property type="evidence" value="ECO:0000318"/>
    <property type="project" value="GO_Central"/>
</dbReference>
<sequence length="570" mass="60562">MGEFWTLTQQLLQGDEPLIKRPKLTDALLNKPPFRFLHDIISEVTRTTGFADGLFTEEELVSTNIKDKDGKVAYLTKIINCVGLALDQNVPARPLKIVAGLEPENTNRFLQMLAEAATSGSPSSQLAVQKVLAGEQMTAKGGADRSQRTSESFPPAPQPEGSPALAPPPPATEPVSRGPARPASSQSEARRASTPALDPSRGHPAQESGERPASGVGEKAAPSSEPAGAARAEPVRRTSTAEAPKAEGRAAEGRTGSAAQQQRQQQPPAAVTTSQLADDDDGPRQREPESGSKVEPSPPVAPQPATPAPAQRPGTASRGPMRPQSARRGPPKLPTNVVTPDKKPETRPGPAPGSVPPGSGPLERTGSARKSGREATPPAAVPPAAIIPAVPEDDDDDEGITIVDSHPVADDVSLPEGAGKLVRDILETRKDLEKSEDGAALGRTLSMNGKTDSVKKEELARLRGVVQSLCQSATPLGKSMEYLQEDLENMGKEFHHWNKEKKQHAAKLDEERRLTQEALQAPLSQLADLEDEIKQKREALDTLKAQVWRNDETIQGLLKLVMAGPSGGAR</sequence>
<keyword evidence="5" id="KW-0175">Coiled coil</keyword>
<dbReference type="PANTHER" id="PTHR31363">
    <property type="entry name" value="TRAF3-INTERACTING PROTEIN 1"/>
    <property type="match status" value="1"/>
</dbReference>
<feature type="compositionally biased region" description="Low complexity" evidence="10">
    <location>
        <begin position="374"/>
        <end position="390"/>
    </location>
</feature>
<evidence type="ECO:0000259" key="12">
    <source>
        <dbReference type="Pfam" id="PF17749"/>
    </source>
</evidence>
<dbReference type="Pfam" id="PF10243">
    <property type="entry name" value="MIP-T3"/>
    <property type="match status" value="1"/>
</dbReference>
<evidence type="ECO:0000256" key="1">
    <source>
        <dbReference type="ARBA" id="ARBA00004120"/>
    </source>
</evidence>
<evidence type="ECO:0000256" key="2">
    <source>
        <dbReference type="ARBA" id="ARBA00004430"/>
    </source>
</evidence>
<keyword evidence="7" id="KW-0966">Cell projection</keyword>
<feature type="domain" description="TRAF3-interacting protein 1 C-terminal" evidence="12">
    <location>
        <begin position="418"/>
        <end position="560"/>
    </location>
</feature>
<dbReference type="GO" id="GO:0042073">
    <property type="term" value="P:intraciliary transport"/>
    <property type="evidence" value="ECO:0000318"/>
    <property type="project" value="GO_Central"/>
</dbReference>
<dbReference type="OrthoDB" id="10258914at2759"/>
<keyword evidence="3" id="KW-0963">Cytoplasm</keyword>
<feature type="compositionally biased region" description="Basic and acidic residues" evidence="10">
    <location>
        <begin position="282"/>
        <end position="292"/>
    </location>
</feature>
<keyword evidence="14" id="KW-1185">Reference proteome</keyword>
<dbReference type="GO" id="GO:0070507">
    <property type="term" value="P:regulation of microtubule cytoskeleton organization"/>
    <property type="evidence" value="ECO:0000318"/>
    <property type="project" value="GO_Central"/>
</dbReference>
<dbReference type="FunFam" id="1.10.418.50:FF:000001">
    <property type="entry name" value="TRAF3-interacting protein 1 isoform X1"/>
    <property type="match status" value="1"/>
</dbReference>
<dbReference type="STRING" id="105231.A0A1Y1IAD1"/>
<dbReference type="PANTHER" id="PTHR31363:SF0">
    <property type="entry name" value="TRAF3-INTERACTING PROTEIN 1"/>
    <property type="match status" value="1"/>
</dbReference>
<dbReference type="GO" id="GO:0030992">
    <property type="term" value="C:intraciliary transport particle B"/>
    <property type="evidence" value="ECO:0000318"/>
    <property type="project" value="GO_Central"/>
</dbReference>
<feature type="compositionally biased region" description="Pro residues" evidence="10">
    <location>
        <begin position="154"/>
        <end position="172"/>
    </location>
</feature>
<dbReference type="InterPro" id="IPR042576">
    <property type="entry name" value="TRAF3IP1_N_sf"/>
</dbReference>
<dbReference type="Proteomes" id="UP000054558">
    <property type="component" value="Unassembled WGS sequence"/>
</dbReference>
<evidence type="ECO:0000256" key="6">
    <source>
        <dbReference type="ARBA" id="ARBA00023212"/>
    </source>
</evidence>
<dbReference type="GO" id="GO:0005930">
    <property type="term" value="C:axoneme"/>
    <property type="evidence" value="ECO:0000318"/>
    <property type="project" value="GO_Central"/>
</dbReference>
<accession>A0A1Y1IAD1</accession>
<evidence type="ECO:0000256" key="8">
    <source>
        <dbReference type="ARBA" id="ARBA00043971"/>
    </source>
</evidence>
<evidence type="ECO:0000313" key="13">
    <source>
        <dbReference type="EMBL" id="GAQ86389.1"/>
    </source>
</evidence>
<comment type="subcellular location">
    <subcellularLocation>
        <location evidence="2">Cytoplasm</location>
        <location evidence="2">Cytoskeleton</location>
        <location evidence="2">Cilium axoneme</location>
    </subcellularLocation>
    <subcellularLocation>
        <location evidence="1">Cytoplasm</location>
        <location evidence="1">Cytoskeleton</location>
        <location evidence="1">Cilium basal body</location>
    </subcellularLocation>
</comment>
<keyword evidence="4" id="KW-0970">Cilium biogenesis/degradation</keyword>
<feature type="domain" description="TRAF3-interacting protein 1 N-terminal" evidence="11">
    <location>
        <begin position="5"/>
        <end position="118"/>
    </location>
</feature>
<comment type="similarity">
    <text evidence="8">Belongs to the TRAF3IP1 family.</text>
</comment>
<feature type="compositionally biased region" description="Pro residues" evidence="10">
    <location>
        <begin position="347"/>
        <end position="359"/>
    </location>
</feature>
<feature type="compositionally biased region" description="Pro residues" evidence="10">
    <location>
        <begin position="296"/>
        <end position="307"/>
    </location>
</feature>
<organism evidence="13 14">
    <name type="scientific">Klebsormidium nitens</name>
    <name type="common">Green alga</name>
    <name type="synonym">Ulothrix nitens</name>
    <dbReference type="NCBI Taxonomy" id="105231"/>
    <lineage>
        <taxon>Eukaryota</taxon>
        <taxon>Viridiplantae</taxon>
        <taxon>Streptophyta</taxon>
        <taxon>Klebsormidiophyceae</taxon>
        <taxon>Klebsormidiales</taxon>
        <taxon>Klebsormidiaceae</taxon>
        <taxon>Klebsormidium</taxon>
    </lineage>
</organism>
<keyword evidence="6" id="KW-0206">Cytoskeleton</keyword>
<evidence type="ECO:0000256" key="9">
    <source>
        <dbReference type="ARBA" id="ARBA00070492"/>
    </source>
</evidence>
<dbReference type="OMA" id="FRFLMDV"/>
<dbReference type="InterPro" id="IPR041476">
    <property type="entry name" value="TRAF3IP1_C"/>
</dbReference>
<protein>
    <recommendedName>
        <fullName evidence="9">TRAF3-interacting protein 1</fullName>
    </recommendedName>
</protein>
<evidence type="ECO:0000256" key="7">
    <source>
        <dbReference type="ARBA" id="ARBA00023273"/>
    </source>
</evidence>
<evidence type="ECO:0000256" key="4">
    <source>
        <dbReference type="ARBA" id="ARBA00022794"/>
    </source>
</evidence>
<dbReference type="Gene3D" id="1.10.418.50">
    <property type="entry name" value="Microtubule-binding protein MIP-T3"/>
    <property type="match status" value="1"/>
</dbReference>
<evidence type="ECO:0000259" key="11">
    <source>
        <dbReference type="Pfam" id="PF10243"/>
    </source>
</evidence>
<evidence type="ECO:0000256" key="5">
    <source>
        <dbReference type="ARBA" id="ARBA00023054"/>
    </source>
</evidence>
<evidence type="ECO:0000256" key="10">
    <source>
        <dbReference type="SAM" id="MobiDB-lite"/>
    </source>
</evidence>
<dbReference type="AlphaFoldDB" id="A0A1Y1IAD1"/>
<evidence type="ECO:0000256" key="3">
    <source>
        <dbReference type="ARBA" id="ARBA00022490"/>
    </source>
</evidence>
<evidence type="ECO:0000313" key="14">
    <source>
        <dbReference type="Proteomes" id="UP000054558"/>
    </source>
</evidence>